<dbReference type="InterPro" id="IPR033396">
    <property type="entry name" value="DUF5107"/>
</dbReference>
<name>A0A0F9ESC1_9ZZZZ</name>
<feature type="domain" description="DUF5107" evidence="1">
    <location>
        <begin position="56"/>
        <end position="109"/>
    </location>
</feature>
<proteinExistence type="predicted"/>
<comment type="caution">
    <text evidence="2">The sequence shown here is derived from an EMBL/GenBank/DDBJ whole genome shotgun (WGS) entry which is preliminary data.</text>
</comment>
<accession>A0A0F9ESC1</accession>
<evidence type="ECO:0000313" key="2">
    <source>
        <dbReference type="EMBL" id="KKL26723.1"/>
    </source>
</evidence>
<reference evidence="2" key="1">
    <citation type="journal article" date="2015" name="Nature">
        <title>Complex archaea that bridge the gap between prokaryotes and eukaryotes.</title>
        <authorList>
            <person name="Spang A."/>
            <person name="Saw J.H."/>
            <person name="Jorgensen S.L."/>
            <person name="Zaremba-Niedzwiedzka K."/>
            <person name="Martijn J."/>
            <person name="Lind A.E."/>
            <person name="van Eijk R."/>
            <person name="Schleper C."/>
            <person name="Guy L."/>
            <person name="Ettema T.J."/>
        </authorList>
    </citation>
    <scope>NUCLEOTIDE SEQUENCE</scope>
</reference>
<gene>
    <name evidence="2" type="ORF">LCGC14_2392450</name>
</gene>
<dbReference type="AlphaFoldDB" id="A0A0F9ESC1"/>
<feature type="non-terminal residue" evidence="2">
    <location>
        <position position="146"/>
    </location>
</feature>
<organism evidence="2">
    <name type="scientific">marine sediment metagenome</name>
    <dbReference type="NCBI Taxonomy" id="412755"/>
    <lineage>
        <taxon>unclassified sequences</taxon>
        <taxon>metagenomes</taxon>
        <taxon>ecological metagenomes</taxon>
    </lineage>
</organism>
<protein>
    <recommendedName>
        <fullName evidence="1">DUF5107 domain-containing protein</fullName>
    </recommendedName>
</protein>
<dbReference type="EMBL" id="LAZR01035733">
    <property type="protein sequence ID" value="KKL26723.1"/>
    <property type="molecule type" value="Genomic_DNA"/>
</dbReference>
<dbReference type="Pfam" id="PF17128">
    <property type="entry name" value="DUF5107"/>
    <property type="match status" value="1"/>
</dbReference>
<dbReference type="PROSITE" id="PS51257">
    <property type="entry name" value="PROKAR_LIPOPROTEIN"/>
    <property type="match status" value="1"/>
</dbReference>
<sequence length="146" mass="16096">MRRVSCVVAVMLISAVGGCGSAGPVRGWVRGWVETVVIPTYPVGAPSEMPNFDRRDIYPYGRQDDLSFERRDVKYQAYMVENEYLRIEVLPAIGGRLFAIYVRVTGQDNLGKFAGGGTPSLRSNLQNVVLRAVEGGDPFRIRVGSN</sequence>
<evidence type="ECO:0000259" key="1">
    <source>
        <dbReference type="Pfam" id="PF17128"/>
    </source>
</evidence>